<dbReference type="EMBL" id="CAJNOQ010008936">
    <property type="protein sequence ID" value="CAF1210894.1"/>
    <property type="molecule type" value="Genomic_DNA"/>
</dbReference>
<feature type="region of interest" description="Disordered" evidence="1">
    <location>
        <begin position="398"/>
        <end position="417"/>
    </location>
</feature>
<dbReference type="AlphaFoldDB" id="A0A814WVM1"/>
<dbReference type="Proteomes" id="UP000663829">
    <property type="component" value="Unassembled WGS sequence"/>
</dbReference>
<dbReference type="OrthoDB" id="10046838at2759"/>
<name>A0A814WVM1_9BILA</name>
<keyword evidence="4" id="KW-1185">Reference proteome</keyword>
<comment type="caution">
    <text evidence="2">The sequence shown here is derived from an EMBL/GenBank/DDBJ whole genome shotgun (WGS) entry which is preliminary data.</text>
</comment>
<accession>A0A814WVM1</accession>
<evidence type="ECO:0000313" key="3">
    <source>
        <dbReference type="EMBL" id="CAF3974899.1"/>
    </source>
</evidence>
<evidence type="ECO:0000313" key="4">
    <source>
        <dbReference type="Proteomes" id="UP000663829"/>
    </source>
</evidence>
<protein>
    <submittedName>
        <fullName evidence="2">Uncharacterized protein</fullName>
    </submittedName>
</protein>
<dbReference type="EMBL" id="CAJOBC010008937">
    <property type="protein sequence ID" value="CAF3974899.1"/>
    <property type="molecule type" value="Genomic_DNA"/>
</dbReference>
<dbReference type="Proteomes" id="UP000681722">
    <property type="component" value="Unassembled WGS sequence"/>
</dbReference>
<evidence type="ECO:0000313" key="2">
    <source>
        <dbReference type="EMBL" id="CAF1210894.1"/>
    </source>
</evidence>
<feature type="region of interest" description="Disordered" evidence="1">
    <location>
        <begin position="347"/>
        <end position="391"/>
    </location>
</feature>
<gene>
    <name evidence="2" type="ORF">GPM918_LOCUS24204</name>
    <name evidence="3" type="ORF">SRO942_LOCUS24203</name>
</gene>
<evidence type="ECO:0000256" key="1">
    <source>
        <dbReference type="SAM" id="MobiDB-lite"/>
    </source>
</evidence>
<proteinExistence type="predicted"/>
<reference evidence="2" key="1">
    <citation type="submission" date="2021-02" db="EMBL/GenBank/DDBJ databases">
        <authorList>
            <person name="Nowell W R."/>
        </authorList>
    </citation>
    <scope>NUCLEOTIDE SEQUENCE</scope>
</reference>
<organism evidence="2 4">
    <name type="scientific">Didymodactylos carnosus</name>
    <dbReference type="NCBI Taxonomy" id="1234261"/>
    <lineage>
        <taxon>Eukaryota</taxon>
        <taxon>Metazoa</taxon>
        <taxon>Spiralia</taxon>
        <taxon>Gnathifera</taxon>
        <taxon>Rotifera</taxon>
        <taxon>Eurotatoria</taxon>
        <taxon>Bdelloidea</taxon>
        <taxon>Philodinida</taxon>
        <taxon>Philodinidae</taxon>
        <taxon>Didymodactylos</taxon>
    </lineage>
</organism>
<feature type="compositionally biased region" description="Polar residues" evidence="1">
    <location>
        <begin position="366"/>
        <end position="379"/>
    </location>
</feature>
<sequence length="417" mass="48255">MKNLLTHGEDNSLLLLGCIRTLGNLQNEIYRYVQNIVDPNSQREKLKTKPIRIQDIRPEHLLKLNESIISTKFHEDAVVPNYEYGKSKDILYDFEEIEIMLKNKVGEICELDLDTMTYFNYQFELYNQEASLINNIRRRIKQVKLSNDDKRNYSIILSEMENDELCNYLGSLDYVFTYLTKIVTENGLKTIQKFVQQTIPYSSTLDSNVIREKSFCNVQLKYIISLYELIEQIVFDKVIKNHLAQILSKETFTDEERVFVVKQFLQATIQNERVPEAIQDPGIWIIVMKRLIVRVTATNAHLDVPLQLYIQRTDFWNEDILESDLETININEKVELKDMNSLITMSNNQKQQQSGGVWESHSSSSKTTKVDNQPSQTVGSEADAKGIIDQGKTIVTDSQKVGFTDKGHPGTLEYSKQ</sequence>